<evidence type="ECO:0000256" key="2">
    <source>
        <dbReference type="ARBA" id="ARBA00007814"/>
    </source>
</evidence>
<feature type="domain" description="TROVE" evidence="7">
    <location>
        <begin position="24"/>
        <end position="377"/>
    </location>
</feature>
<keyword evidence="3" id="KW-0963">Cytoplasm</keyword>
<reference evidence="8 9" key="1">
    <citation type="submission" date="2018-11" db="EMBL/GenBank/DDBJ databases">
        <title>Deinococcus shelandsis sp. nov., isolated from South Shetland Islands soil of Antarctica.</title>
        <authorList>
            <person name="Tian J."/>
        </authorList>
    </citation>
    <scope>NUCLEOTIDE SEQUENCE [LARGE SCALE GENOMIC DNA]</scope>
    <source>
        <strain evidence="8 9">S14-83T</strain>
    </source>
</reference>
<dbReference type="Pfam" id="PF25045">
    <property type="entry name" value="vWA_Ro60"/>
    <property type="match status" value="1"/>
</dbReference>
<dbReference type="InterPro" id="IPR040322">
    <property type="entry name" value="TROVE2"/>
</dbReference>
<dbReference type="InterPro" id="IPR008858">
    <property type="entry name" value="TROVE_dom"/>
</dbReference>
<evidence type="ECO:0000256" key="4">
    <source>
        <dbReference type="ARBA" id="ARBA00022723"/>
    </source>
</evidence>
<keyword evidence="6" id="KW-0687">Ribonucleoprotein</keyword>
<evidence type="ECO:0000256" key="3">
    <source>
        <dbReference type="ARBA" id="ARBA00022490"/>
    </source>
</evidence>
<evidence type="ECO:0000256" key="6">
    <source>
        <dbReference type="ARBA" id="ARBA00023274"/>
    </source>
</evidence>
<dbReference type="EMBL" id="CP034183">
    <property type="protein sequence ID" value="AZI43718.1"/>
    <property type="molecule type" value="Genomic_DNA"/>
</dbReference>
<dbReference type="AlphaFoldDB" id="A0A3G8YEE0"/>
<sequence length="548" mass="58554">MKTLLSAVNPLQRHQRQKLDASQVQNNAGGFVYALSDASRLTRFLVLGTEGGTFYAGAKAHTVQATDFVRDLVQRDAALALRLTLEVARAGRAPKPDPALLVLALIAKTAPNVADRQAAWNALPELARTGTMLLHFLAFTRALGGWGRLTRRGVANVYETLSVEKLALWAVKYKSRDGWAQADALRLAHPKTADPIRNAVLKFMVSGELKVKGDKIEGDKMEGDRVDSDTAPALRVIEGHVLAQSATSDAEAAALMLEYGLPMEGVPTHLRGAEVYRAATQTGGLTWLLRNLGNLSRVGVLTVNDRALIDALIARLTDPAALKRGRIHPLDALKARLVYSAGQGVRGSGTWLPVPRIVDALEDAFYTSFGAVQPAGTRHLLALDISGSMTGGQVAGVPNLTPNMAAAAMSMLALRSEPEALTMGFADQFRALGITPRDTLEAAMKKAQSASFGATDCAQPMLWAAGAGVDVDTFVIYTDNETWAGQVHPKVALDRYRQKTGTAARLIVVGLTATEFSIADPQRSDMLDVVGFDTAAPTLMSAFARGEV</sequence>
<dbReference type="GO" id="GO:0005737">
    <property type="term" value="C:cytoplasm"/>
    <property type="evidence" value="ECO:0007669"/>
    <property type="project" value="UniProtKB-SubCell"/>
</dbReference>
<dbReference type="InterPro" id="IPR037214">
    <property type="entry name" value="TROVE_dom_sf"/>
</dbReference>
<dbReference type="PROSITE" id="PS50988">
    <property type="entry name" value="TROVE"/>
    <property type="match status" value="1"/>
</dbReference>
<comment type="similarity">
    <text evidence="2">Belongs to the Ro 60 kDa family.</text>
</comment>
<evidence type="ECO:0000313" key="9">
    <source>
        <dbReference type="Proteomes" id="UP000276417"/>
    </source>
</evidence>
<keyword evidence="9" id="KW-1185">Reference proteome</keyword>
<gene>
    <name evidence="8" type="ORF">EHF33_01770</name>
</gene>
<organism evidence="8 9">
    <name type="scientific">Deinococcus psychrotolerans</name>
    <dbReference type="NCBI Taxonomy" id="2489213"/>
    <lineage>
        <taxon>Bacteria</taxon>
        <taxon>Thermotogati</taxon>
        <taxon>Deinococcota</taxon>
        <taxon>Deinococci</taxon>
        <taxon>Deinococcales</taxon>
        <taxon>Deinococcaceae</taxon>
        <taxon>Deinococcus</taxon>
    </lineage>
</organism>
<evidence type="ECO:0000256" key="1">
    <source>
        <dbReference type="ARBA" id="ARBA00004496"/>
    </source>
</evidence>
<protein>
    <submittedName>
        <fullName evidence="8">TROVE domain-containing protein</fullName>
    </submittedName>
</protein>
<dbReference type="InterPro" id="IPR053680">
    <property type="entry name" value="Ro_60_kDa"/>
</dbReference>
<dbReference type="PANTHER" id="PTHR14202">
    <property type="entry name" value="60 KDA RIBONUCLEOPROTEIN SSA/RO"/>
    <property type="match status" value="1"/>
</dbReference>
<dbReference type="SUPFAM" id="SSF53300">
    <property type="entry name" value="vWA-like"/>
    <property type="match status" value="1"/>
</dbReference>
<dbReference type="KEGG" id="dph:EHF33_01770"/>
<dbReference type="InterPro" id="IPR036465">
    <property type="entry name" value="vWFA_dom_sf"/>
</dbReference>
<dbReference type="PANTHER" id="PTHR14202:SF0">
    <property type="entry name" value="RNA-BINDING PROTEIN RO60"/>
    <property type="match status" value="1"/>
</dbReference>
<name>A0A3G8YEE0_9DEIO</name>
<dbReference type="NCBIfam" id="NF041674">
    <property type="entry name" value="RNA-bind_Rsr"/>
    <property type="match status" value="1"/>
</dbReference>
<evidence type="ECO:0000256" key="5">
    <source>
        <dbReference type="ARBA" id="ARBA00022884"/>
    </source>
</evidence>
<dbReference type="Proteomes" id="UP000276417">
    <property type="component" value="Chromosome 1"/>
</dbReference>
<dbReference type="InterPro" id="IPR056800">
    <property type="entry name" value="vWA_Ro60"/>
</dbReference>
<dbReference type="GO" id="GO:0003723">
    <property type="term" value="F:RNA binding"/>
    <property type="evidence" value="ECO:0007669"/>
    <property type="project" value="UniProtKB-KW"/>
</dbReference>
<proteinExistence type="inferred from homology"/>
<dbReference type="GO" id="GO:1990904">
    <property type="term" value="C:ribonucleoprotein complex"/>
    <property type="evidence" value="ECO:0007669"/>
    <property type="project" value="UniProtKB-KW"/>
</dbReference>
<keyword evidence="5" id="KW-0694">RNA-binding</keyword>
<dbReference type="GO" id="GO:0046872">
    <property type="term" value="F:metal ion binding"/>
    <property type="evidence" value="ECO:0007669"/>
    <property type="project" value="UniProtKB-KW"/>
</dbReference>
<dbReference type="OrthoDB" id="2986092at2"/>
<evidence type="ECO:0000259" key="7">
    <source>
        <dbReference type="PROSITE" id="PS50988"/>
    </source>
</evidence>
<dbReference type="SUPFAM" id="SSF140864">
    <property type="entry name" value="TROVE domain-like"/>
    <property type="match status" value="1"/>
</dbReference>
<comment type="subcellular location">
    <subcellularLocation>
        <location evidence="1">Cytoplasm</location>
    </subcellularLocation>
</comment>
<accession>A0A3G8YEE0</accession>
<dbReference type="Gene3D" id="3.40.50.410">
    <property type="entry name" value="von Willebrand factor, type A domain"/>
    <property type="match status" value="2"/>
</dbReference>
<dbReference type="Pfam" id="PF05731">
    <property type="entry name" value="TROVE"/>
    <property type="match status" value="1"/>
</dbReference>
<keyword evidence="4" id="KW-0479">Metal-binding</keyword>
<evidence type="ECO:0000313" key="8">
    <source>
        <dbReference type="EMBL" id="AZI43718.1"/>
    </source>
</evidence>